<evidence type="ECO:0000256" key="1">
    <source>
        <dbReference type="ARBA" id="ARBA00022612"/>
    </source>
</evidence>
<evidence type="ECO:0000256" key="2">
    <source>
        <dbReference type="SAM" id="Coils"/>
    </source>
</evidence>
<dbReference type="PANTHER" id="PTHR37813:SF1">
    <property type="entry name" value="FELS-2 PROPHAGE PROTEIN"/>
    <property type="match status" value="1"/>
</dbReference>
<protein>
    <submittedName>
        <fullName evidence="5">Phage tail tape measure protein</fullName>
    </submittedName>
</protein>
<dbReference type="EMBL" id="MCZJ01000010">
    <property type="protein sequence ID" value="PMM60630.1"/>
    <property type="molecule type" value="Genomic_DNA"/>
</dbReference>
<keyword evidence="1" id="KW-1188">Viral release from host cell</keyword>
<feature type="domain" description="Phage tail tape measure protein" evidence="4">
    <location>
        <begin position="295"/>
        <end position="493"/>
    </location>
</feature>
<dbReference type="RefSeq" id="WP_102554791.1">
    <property type="nucleotide sequence ID" value="NZ_MCZJ01000010.1"/>
</dbReference>
<dbReference type="InterPro" id="IPR010090">
    <property type="entry name" value="Phage_tape_meas"/>
</dbReference>
<feature type="compositionally biased region" description="Basic residues" evidence="3">
    <location>
        <begin position="675"/>
        <end position="685"/>
    </location>
</feature>
<feature type="coiled-coil region" evidence="2">
    <location>
        <begin position="145"/>
        <end position="218"/>
    </location>
</feature>
<accession>A0A855ISC2</accession>
<dbReference type="Proteomes" id="UP000235554">
    <property type="component" value="Unassembled WGS sequence"/>
</dbReference>
<name>A0A855ISC2_9VIBR</name>
<evidence type="ECO:0000256" key="3">
    <source>
        <dbReference type="SAM" id="MobiDB-lite"/>
    </source>
</evidence>
<dbReference type="NCBIfam" id="TIGR01760">
    <property type="entry name" value="tape_meas_TP901"/>
    <property type="match status" value="1"/>
</dbReference>
<proteinExistence type="predicted"/>
<evidence type="ECO:0000313" key="6">
    <source>
        <dbReference type="Proteomes" id="UP000235554"/>
    </source>
</evidence>
<dbReference type="AlphaFoldDB" id="A0A855ISC2"/>
<keyword evidence="2" id="KW-0175">Coiled coil</keyword>
<evidence type="ECO:0000259" key="4">
    <source>
        <dbReference type="Pfam" id="PF10145"/>
    </source>
</evidence>
<reference evidence="6" key="1">
    <citation type="submission" date="2016-07" db="EMBL/GenBank/DDBJ databases">
        <title>Nontailed viruses are major unrecognized killers of bacteria in the ocean.</title>
        <authorList>
            <person name="Kauffman K."/>
            <person name="Hussain F."/>
            <person name="Yang J."/>
            <person name="Arevalo P."/>
            <person name="Brown J."/>
            <person name="Cutler M."/>
            <person name="Kelly L."/>
            <person name="Polz M.F."/>
        </authorList>
    </citation>
    <scope>NUCLEOTIDE SEQUENCE [LARGE SCALE GENOMIC DNA]</scope>
    <source>
        <strain evidence="6">10N.261.48.A1</strain>
    </source>
</reference>
<dbReference type="PANTHER" id="PTHR37813">
    <property type="entry name" value="FELS-2 PROPHAGE PROTEIN"/>
    <property type="match status" value="1"/>
</dbReference>
<gene>
    <name evidence="5" type="ORF">BCT50_22000</name>
</gene>
<organism evidence="5 6">
    <name type="scientific">Vibrio lentus</name>
    <dbReference type="NCBI Taxonomy" id="136468"/>
    <lineage>
        <taxon>Bacteria</taxon>
        <taxon>Pseudomonadati</taxon>
        <taxon>Pseudomonadota</taxon>
        <taxon>Gammaproteobacteria</taxon>
        <taxon>Vibrionales</taxon>
        <taxon>Vibrionaceae</taxon>
        <taxon>Vibrio</taxon>
    </lineage>
</organism>
<dbReference type="Pfam" id="PF10145">
    <property type="entry name" value="PhageMin_Tail"/>
    <property type="match status" value="1"/>
</dbReference>
<sequence>MDKKIQLGITTDATQAVAGIEKVEKAQRGLINATEKAQTELRAAKKTAGDVRQYETLTKALKVTQEQTSHNAAALAALSTKQQQHVKLTDAETVSLKTNENTVASLNAKKREGIDLTTVEQNKLIRSQAIVDKLTKKKSEHYKLTKKERTELERLTKSVSNLNAKEKNQTRQLGALNDKLKATGISTKDLAKAKDIANRRAEKSAQLLERENRLLARSNELQHRKKEALASMPSANTAAIGIAATGLLAGRESMYNEASFVDVAKTLDFGDKGYRGEDAQKLRRELNNLAVEMAGVNDNDVMKIAAGGANGGIAKEDLAAYTRDTIMTATAWDMGADDAAQKGMALRNSLGYAQGEQGQAQFMHMANMINDVANQNGGVSGNDLLSVMSRTGALMTNSGFTEAQALGLSGSLLSKGASAEEAATASKNISSALTAGFAATGSQKEIFGMLGTDAESVALGMQDDAMGTLLDVLEGIKELNKEDQSAAIKSLFGDEANPHIQKLLKDTERLTKIQNEAANASNASVKNEYTDIASTNLSGAERAMDAFGNLATVVGDKLWPAFNAILNPIVDLTIATTDWVAEAGIAADVVLGLGAAVVAGAAAYKVYQGVKFASNLASIAKETLALKSKQSATDKATTAANRHAAAMERQARATRGARVGESGNTLRTRGEARTRRAPSRRRRGRKRGLVGLGMDLFSGATDFVSSRAPRGMSLSGRAKGNMLKTGAGLLAGGAALPAFAADGLNQAAQITGTVGDTLEGLHIDKFAKVAGFLRPLTMGLDAVSVATNLAKGDNAAAAESGGGLLGGLGGAAAGAAIGTAILPGIGTAIGAGIGGMMGDAAGESIASTLFGWFTKEDLPNKSEEIRTAQIKKAEQAQKPNITFAPVVQVTGAQAAEETAALTMQTVQQALAQFARQHGLDSENLTQDFEHSLVS</sequence>
<comment type="caution">
    <text evidence="5">The sequence shown here is derived from an EMBL/GenBank/DDBJ whole genome shotgun (WGS) entry which is preliminary data.</text>
</comment>
<feature type="region of interest" description="Disordered" evidence="3">
    <location>
        <begin position="648"/>
        <end position="685"/>
    </location>
</feature>
<evidence type="ECO:0000313" key="5">
    <source>
        <dbReference type="EMBL" id="PMM60630.1"/>
    </source>
</evidence>